<accession>A0A6C0CIF9</accession>
<organism evidence="2">
    <name type="scientific">viral metagenome</name>
    <dbReference type="NCBI Taxonomy" id="1070528"/>
    <lineage>
        <taxon>unclassified sequences</taxon>
        <taxon>metagenomes</taxon>
        <taxon>organismal metagenomes</taxon>
    </lineage>
</organism>
<feature type="region of interest" description="Disordered" evidence="1">
    <location>
        <begin position="48"/>
        <end position="88"/>
    </location>
</feature>
<evidence type="ECO:0000256" key="1">
    <source>
        <dbReference type="SAM" id="MobiDB-lite"/>
    </source>
</evidence>
<feature type="compositionally biased region" description="Basic residues" evidence="1">
    <location>
        <begin position="1"/>
        <end position="20"/>
    </location>
</feature>
<dbReference type="EMBL" id="MN739421">
    <property type="protein sequence ID" value="QHT03957.1"/>
    <property type="molecule type" value="Genomic_DNA"/>
</dbReference>
<sequence length="123" mass="12613">MVRKHHSTKKVKKAGRRTAKRGGGYGFGGSVLSDVGGPNAGNALWDSDTGKDCGVAGRGGNNTLAGGRRRRRGKGKKTVAGRRRKHRGGALALQQPRTGYTFNGSGVAGTADTVPVGSPVTSV</sequence>
<feature type="compositionally biased region" description="Basic residues" evidence="1">
    <location>
        <begin position="67"/>
        <end position="88"/>
    </location>
</feature>
<evidence type="ECO:0000313" key="2">
    <source>
        <dbReference type="EMBL" id="QHT03957.1"/>
    </source>
</evidence>
<feature type="region of interest" description="Disordered" evidence="1">
    <location>
        <begin position="1"/>
        <end position="32"/>
    </location>
</feature>
<name>A0A6C0CIF9_9ZZZZ</name>
<dbReference type="AlphaFoldDB" id="A0A6C0CIF9"/>
<protein>
    <submittedName>
        <fullName evidence="2">Uncharacterized protein</fullName>
    </submittedName>
</protein>
<reference evidence="2" key="1">
    <citation type="journal article" date="2020" name="Nature">
        <title>Giant virus diversity and host interactions through global metagenomics.</title>
        <authorList>
            <person name="Schulz F."/>
            <person name="Roux S."/>
            <person name="Paez-Espino D."/>
            <person name="Jungbluth S."/>
            <person name="Walsh D.A."/>
            <person name="Denef V.J."/>
            <person name="McMahon K.D."/>
            <person name="Konstantinidis K.T."/>
            <person name="Eloe-Fadrosh E.A."/>
            <person name="Kyrpides N.C."/>
            <person name="Woyke T."/>
        </authorList>
    </citation>
    <scope>NUCLEOTIDE SEQUENCE</scope>
    <source>
        <strain evidence="2">GVMAG-M-3300021137-6</strain>
    </source>
</reference>
<proteinExistence type="predicted"/>